<dbReference type="Pfam" id="PF00561">
    <property type="entry name" value="Abhydrolase_1"/>
    <property type="match status" value="1"/>
</dbReference>
<evidence type="ECO:0000313" key="3">
    <source>
        <dbReference type="Proteomes" id="UP001152879"/>
    </source>
</evidence>
<dbReference type="EMBL" id="JANFML010000002">
    <property type="protein sequence ID" value="MDG4511604.1"/>
    <property type="molecule type" value="Genomic_DNA"/>
</dbReference>
<dbReference type="Proteomes" id="UP001152879">
    <property type="component" value="Unassembled WGS sequence"/>
</dbReference>
<dbReference type="PANTHER" id="PTHR43798">
    <property type="entry name" value="MONOACYLGLYCEROL LIPASE"/>
    <property type="match status" value="1"/>
</dbReference>
<comment type="caution">
    <text evidence="2">The sequence shown here is derived from an EMBL/GenBank/DDBJ whole genome shotgun (WGS) entry which is preliminary data.</text>
</comment>
<dbReference type="InterPro" id="IPR029058">
    <property type="entry name" value="AB_hydrolase_fold"/>
</dbReference>
<name>A0A9X4MIW3_STRSU</name>
<organism evidence="2 3">
    <name type="scientific">Streptococcus suis</name>
    <dbReference type="NCBI Taxonomy" id="1307"/>
    <lineage>
        <taxon>Bacteria</taxon>
        <taxon>Bacillati</taxon>
        <taxon>Bacillota</taxon>
        <taxon>Bacilli</taxon>
        <taxon>Lactobacillales</taxon>
        <taxon>Streptococcaceae</taxon>
        <taxon>Streptococcus</taxon>
    </lineage>
</organism>
<sequence length="278" mass="31495">MFTEEKWLIYESDNKKHIYLDGFRIKAQNDFQSGTTVLIQGLGCESKIIWKNFLQSYKEIVTDRDIIGFDTRGIGQSEGKPISFQQMIDDIVFVLRQEKHPVQLVGHSLGGLLALKVAEQIPNIIDNVVLVCSIPRYSDKAKSGFVWRADEIAKHNSVDCIFEKVIPRSFSKNFIVNSSSSIKEFKAMLSRQNVSNYCKLSLIASKADSLNSFINVKVPILMVVGNDDPSVTVEKSIEYAKKIDCPVEVIRNAGHNIPLEKPKELSQIIHRFYLNIKT</sequence>
<proteinExistence type="predicted"/>
<dbReference type="PRINTS" id="PR00111">
    <property type="entry name" value="ABHYDROLASE"/>
</dbReference>
<reference evidence="2" key="1">
    <citation type="submission" date="2022-07" db="EMBL/GenBank/DDBJ databases">
        <title>Whole Genome Sequencing of Streptococcus suis.</title>
        <authorList>
            <person name="Dai X."/>
            <person name="Huang J."/>
            <person name="Wang L."/>
        </authorList>
    </citation>
    <scope>NUCLEOTIDE SEQUENCE</scope>
    <source>
        <strain evidence="2">SFB2</strain>
    </source>
</reference>
<dbReference type="AlphaFoldDB" id="A0A9X4MIW3"/>
<dbReference type="InterPro" id="IPR000073">
    <property type="entry name" value="AB_hydrolase_1"/>
</dbReference>
<feature type="domain" description="AB hydrolase-1" evidence="1">
    <location>
        <begin position="38"/>
        <end position="262"/>
    </location>
</feature>
<keyword evidence="2" id="KW-0378">Hydrolase</keyword>
<protein>
    <submittedName>
        <fullName evidence="2">Alpha/beta hydrolase</fullName>
    </submittedName>
</protein>
<accession>A0A9X4MIW3</accession>
<evidence type="ECO:0000313" key="2">
    <source>
        <dbReference type="EMBL" id="MDG4511604.1"/>
    </source>
</evidence>
<dbReference type="SUPFAM" id="SSF53474">
    <property type="entry name" value="alpha/beta-Hydrolases"/>
    <property type="match status" value="1"/>
</dbReference>
<dbReference type="Gene3D" id="3.40.50.1820">
    <property type="entry name" value="alpha/beta hydrolase"/>
    <property type="match status" value="1"/>
</dbReference>
<dbReference type="GO" id="GO:0016787">
    <property type="term" value="F:hydrolase activity"/>
    <property type="evidence" value="ECO:0007669"/>
    <property type="project" value="UniProtKB-KW"/>
</dbReference>
<dbReference type="InterPro" id="IPR050266">
    <property type="entry name" value="AB_hydrolase_sf"/>
</dbReference>
<gene>
    <name evidence="2" type="ORF">NOL15_01785</name>
</gene>
<evidence type="ECO:0000259" key="1">
    <source>
        <dbReference type="Pfam" id="PF00561"/>
    </source>
</evidence>